<proteinExistence type="predicted"/>
<feature type="transmembrane region" description="Helical" evidence="6">
    <location>
        <begin position="48"/>
        <end position="70"/>
    </location>
</feature>
<keyword evidence="8" id="KW-1185">Reference proteome</keyword>
<keyword evidence="3 6" id="KW-1133">Transmembrane helix</keyword>
<evidence type="ECO:0000313" key="8">
    <source>
        <dbReference type="Proteomes" id="UP000182658"/>
    </source>
</evidence>
<protein>
    <submittedName>
        <fullName evidence="7">MFS general substrate transporter</fullName>
    </submittedName>
</protein>
<feature type="transmembrane region" description="Helical" evidence="6">
    <location>
        <begin position="304"/>
        <end position="327"/>
    </location>
</feature>
<dbReference type="Gene3D" id="1.20.1250.20">
    <property type="entry name" value="MFS general substrate transporter like domains"/>
    <property type="match status" value="2"/>
</dbReference>
<dbReference type="PANTHER" id="PTHR23507:SF13">
    <property type="entry name" value="MFS GENERAL SUBSTRATE TRANSPORTER"/>
    <property type="match status" value="1"/>
</dbReference>
<feature type="transmembrane region" description="Helical" evidence="6">
    <location>
        <begin position="171"/>
        <end position="197"/>
    </location>
</feature>
<evidence type="ECO:0000256" key="5">
    <source>
        <dbReference type="SAM" id="MobiDB-lite"/>
    </source>
</evidence>
<gene>
    <name evidence="7" type="ORF">CONLIGDRAFT_580736</name>
</gene>
<evidence type="ECO:0000256" key="3">
    <source>
        <dbReference type="ARBA" id="ARBA00022989"/>
    </source>
</evidence>
<keyword evidence="2 6" id="KW-0812">Transmembrane</keyword>
<dbReference type="EMBL" id="KV875100">
    <property type="protein sequence ID" value="OIW26943.1"/>
    <property type="molecule type" value="Genomic_DNA"/>
</dbReference>
<dbReference type="InterPro" id="IPR036259">
    <property type="entry name" value="MFS_trans_sf"/>
</dbReference>
<feature type="transmembrane region" description="Helical" evidence="6">
    <location>
        <begin position="143"/>
        <end position="165"/>
    </location>
</feature>
<accession>A0A1J7IGU3</accession>
<dbReference type="OrthoDB" id="5204190at2759"/>
<evidence type="ECO:0000256" key="4">
    <source>
        <dbReference type="ARBA" id="ARBA00023136"/>
    </source>
</evidence>
<feature type="transmembrane region" description="Helical" evidence="6">
    <location>
        <begin position="114"/>
        <end position="136"/>
    </location>
</feature>
<feature type="transmembrane region" description="Helical" evidence="6">
    <location>
        <begin position="518"/>
        <end position="537"/>
    </location>
</feature>
<evidence type="ECO:0000256" key="2">
    <source>
        <dbReference type="ARBA" id="ARBA00022692"/>
    </source>
</evidence>
<organism evidence="7 8">
    <name type="scientific">Coniochaeta ligniaria NRRL 30616</name>
    <dbReference type="NCBI Taxonomy" id="1408157"/>
    <lineage>
        <taxon>Eukaryota</taxon>
        <taxon>Fungi</taxon>
        <taxon>Dikarya</taxon>
        <taxon>Ascomycota</taxon>
        <taxon>Pezizomycotina</taxon>
        <taxon>Sordariomycetes</taxon>
        <taxon>Sordariomycetidae</taxon>
        <taxon>Coniochaetales</taxon>
        <taxon>Coniochaetaceae</taxon>
        <taxon>Coniochaeta</taxon>
    </lineage>
</organism>
<name>A0A1J7IGU3_9PEZI</name>
<dbReference type="Proteomes" id="UP000182658">
    <property type="component" value="Unassembled WGS sequence"/>
</dbReference>
<comment type="subcellular location">
    <subcellularLocation>
        <location evidence="1">Membrane</location>
        <topology evidence="1">Multi-pass membrane protein</topology>
    </subcellularLocation>
</comment>
<keyword evidence="4 6" id="KW-0472">Membrane</keyword>
<dbReference type="Pfam" id="PF07690">
    <property type="entry name" value="MFS_1"/>
    <property type="match status" value="1"/>
</dbReference>
<dbReference type="InParanoid" id="A0A1J7IGU3"/>
<feature type="transmembrane region" description="Helical" evidence="6">
    <location>
        <begin position="237"/>
        <end position="257"/>
    </location>
</feature>
<dbReference type="SUPFAM" id="SSF103473">
    <property type="entry name" value="MFS general substrate transporter"/>
    <property type="match status" value="2"/>
</dbReference>
<evidence type="ECO:0000313" key="7">
    <source>
        <dbReference type="EMBL" id="OIW26943.1"/>
    </source>
</evidence>
<dbReference type="PANTHER" id="PTHR23507">
    <property type="entry name" value="ZGC:174356"/>
    <property type="match status" value="1"/>
</dbReference>
<dbReference type="InterPro" id="IPR011701">
    <property type="entry name" value="MFS"/>
</dbReference>
<feature type="transmembrane region" description="Helical" evidence="6">
    <location>
        <begin position="209"/>
        <end position="231"/>
    </location>
</feature>
<dbReference type="GO" id="GO:0016020">
    <property type="term" value="C:membrane"/>
    <property type="evidence" value="ECO:0007669"/>
    <property type="project" value="UniProtKB-SubCell"/>
</dbReference>
<sequence length="561" mass="60084">MAADETTPLIRPANGRASSAGSGGSGSGPIAPRDSSGKSRWRRRVRSWAALGVENRILLAGFLVTLSFSFTQVPLFYVFHLMECEVFYSHNPPFVGPGDRCARNEIAAGTARQYSILGMSTTFCGTFNLFVAGWMVKRFGPRAALLVQTLVPAVRVATQILGVVAGGEAGIGIIQLTQGITVFGGPAGYILLVNVIAGEVVAPARRTSVFGKLQGCIMLGQAIGYLTGGMIGDAWGIIRPFQIAFVFFLISGLYVRIAMPYISAESMNDPKKPAKGGVSGFLAPLRVLAPQVLRLKSGVTRKHYGVLFLCSGVFLGVLATGFVPLLVQMEATASFGFTQADNGWLMSGYAFMRSLFLVFMFPRIISWGRKWFASRGERVDTKDEPEEEESIPTEPQEFGAGVVNQAEGEPVPPEPLHEHENSTFDLFFLRWSLVVDGLLTTGAAFATKGWHIYLAAFLLPFGSGSAPAAKGVITEMCPSSQRADALNAITLVENVARLATQGLFGFIFSALAETGKSYLTFFLNAAVAVIGMAVLLFSHFPPPGSTLVEESEVAESGEDAE</sequence>
<reference evidence="7 8" key="1">
    <citation type="submission" date="2016-10" db="EMBL/GenBank/DDBJ databases">
        <title>Draft genome sequence of Coniochaeta ligniaria NRRL30616, a lignocellulolytic fungus for bioabatement of inhibitors in plant biomass hydrolysates.</title>
        <authorList>
            <consortium name="DOE Joint Genome Institute"/>
            <person name="Jimenez D.J."/>
            <person name="Hector R.E."/>
            <person name="Riley R."/>
            <person name="Sun H."/>
            <person name="Grigoriev I.V."/>
            <person name="Van Elsas J.D."/>
            <person name="Nichols N.N."/>
        </authorList>
    </citation>
    <scope>NUCLEOTIDE SEQUENCE [LARGE SCALE GENOMIC DNA]</scope>
    <source>
        <strain evidence="7 8">NRRL 30616</strain>
    </source>
</reference>
<feature type="region of interest" description="Disordered" evidence="5">
    <location>
        <begin position="1"/>
        <end position="38"/>
    </location>
</feature>
<dbReference type="GO" id="GO:0022857">
    <property type="term" value="F:transmembrane transporter activity"/>
    <property type="evidence" value="ECO:0007669"/>
    <property type="project" value="InterPro"/>
</dbReference>
<evidence type="ECO:0000256" key="1">
    <source>
        <dbReference type="ARBA" id="ARBA00004141"/>
    </source>
</evidence>
<feature type="transmembrane region" description="Helical" evidence="6">
    <location>
        <begin position="347"/>
        <end position="365"/>
    </location>
</feature>
<evidence type="ECO:0000256" key="6">
    <source>
        <dbReference type="SAM" id="Phobius"/>
    </source>
</evidence>
<dbReference type="AlphaFoldDB" id="A0A1J7IGU3"/>